<evidence type="ECO:0000313" key="9">
    <source>
        <dbReference type="Proteomes" id="UP000008068"/>
    </source>
</evidence>
<dbReference type="OrthoDB" id="3364872at2759"/>
<proteinExistence type="predicted"/>
<feature type="region of interest" description="Disordered" evidence="6">
    <location>
        <begin position="61"/>
        <end position="93"/>
    </location>
</feature>
<dbReference type="InParanoid" id="G0P5P8"/>
<feature type="compositionally biased region" description="Basic residues" evidence="6">
    <location>
        <begin position="1"/>
        <end position="10"/>
    </location>
</feature>
<dbReference type="PANTHER" id="PTHR23325">
    <property type="entry name" value="SERUM RESPONSE FACTOR-BINDING"/>
    <property type="match status" value="1"/>
</dbReference>
<feature type="region of interest" description="Disordered" evidence="6">
    <location>
        <begin position="1"/>
        <end position="23"/>
    </location>
</feature>
<dbReference type="FunCoup" id="G0P5P8">
    <property type="interactions" value="112"/>
</dbReference>
<evidence type="ECO:0000256" key="6">
    <source>
        <dbReference type="SAM" id="MobiDB-lite"/>
    </source>
</evidence>
<feature type="compositionally biased region" description="Basic and acidic residues" evidence="6">
    <location>
        <begin position="239"/>
        <end position="253"/>
    </location>
</feature>
<feature type="coiled-coil region" evidence="5">
    <location>
        <begin position="95"/>
        <end position="144"/>
    </location>
</feature>
<dbReference type="GO" id="GO:0005634">
    <property type="term" value="C:nucleus"/>
    <property type="evidence" value="ECO:0007669"/>
    <property type="project" value="TreeGrafter"/>
</dbReference>
<dbReference type="HOGENOM" id="CLU_483333_0_0_1"/>
<name>G0P5P8_CAEBE</name>
<feature type="compositionally biased region" description="Acidic residues" evidence="6">
    <location>
        <begin position="254"/>
        <end position="309"/>
    </location>
</feature>
<keyword evidence="9" id="KW-1185">Reference proteome</keyword>
<sequence length="564" mass="62574">MKKRIIKKKTVPPTPSEDVEMPMSTRMNDADDVAEDHKIFDMSQIAAPVIEFEMPNLEEKKFEKSVETSTDAPKRTGKKSEKTVKKSARKPEISGEKLQLTAEKLNNELVSLRAVIVKAKNQLMSKLVRQKKELEAKLKKEGTKGKEEIGKKVERILEEILGLKSIDKDTIAKFAALNTKSLNELKINGKTPVAERLMYKLACQEIVVEKVQQTREKYIEWSKTAAFFMQRLGQQYANKPEKSAKNGSKKVDPEDSEDESEDVEDSSTPEGSDAGDEEEPESGGDEDEGEEDDYNQSDVEMVDSDEEQGVDAAKKRRSLLLGLIGAKEDKSRPALNPKKRKIEEEEEDTHITSGSKKTKEDVKNEMKEILKKELKTKEAAAPKKVNPKDKKPVAPKKAVAPKKEEDSDDSEEPELEEEDPNQKTLIMKVDLSKGGKIAKTPKSMAPAAPKIQAGPEEDDDDESASFFLPKSSQAPPTKRKPIVKAMETLEVTKKKEGGAAKKKPSQPAAKPLPPAPEKKKGSSKNQTSLGESHPSWVASQLKKKELAAAKPCGKKMTFADSDDE</sequence>
<dbReference type="AlphaFoldDB" id="G0P5P8"/>
<evidence type="ECO:0000256" key="2">
    <source>
        <dbReference type="ARBA" id="ARBA00023054"/>
    </source>
</evidence>
<gene>
    <name evidence="8" type="ORF">CAEBREN_10039</name>
</gene>
<evidence type="ECO:0000256" key="4">
    <source>
        <dbReference type="ARBA" id="ARBA00033254"/>
    </source>
</evidence>
<feature type="compositionally biased region" description="Basic and acidic residues" evidence="6">
    <location>
        <begin position="357"/>
        <end position="392"/>
    </location>
</feature>
<keyword evidence="2 5" id="KW-0175">Coiled coil</keyword>
<dbReference type="Proteomes" id="UP000008068">
    <property type="component" value="Unassembled WGS sequence"/>
</dbReference>
<comment type="function">
    <text evidence="3">May be involved in regulating transcriptional activation of cardiac genes during the aging process. May play a role in biosynthesis and/or processing of SLC2A4 in adipose cells.</text>
</comment>
<evidence type="ECO:0000313" key="8">
    <source>
        <dbReference type="EMBL" id="EGT46016.1"/>
    </source>
</evidence>
<reference evidence="9" key="1">
    <citation type="submission" date="2011-07" db="EMBL/GenBank/DDBJ databases">
        <authorList>
            <consortium name="Caenorhabditis brenneri Sequencing and Analysis Consortium"/>
            <person name="Wilson R.K."/>
        </authorList>
    </citation>
    <scope>NUCLEOTIDE SEQUENCE [LARGE SCALE GENOMIC DNA]</scope>
    <source>
        <strain evidence="9">PB2801</strain>
    </source>
</reference>
<dbReference type="eggNOG" id="ENOG502SEPK">
    <property type="taxonomic scope" value="Eukaryota"/>
</dbReference>
<dbReference type="OMA" id="GKWKTPE"/>
<dbReference type="GO" id="GO:0030490">
    <property type="term" value="P:maturation of SSU-rRNA"/>
    <property type="evidence" value="ECO:0007669"/>
    <property type="project" value="TreeGrafter"/>
</dbReference>
<dbReference type="Pfam" id="PF09073">
    <property type="entry name" value="BUD22"/>
    <property type="match status" value="1"/>
</dbReference>
<evidence type="ECO:0000256" key="3">
    <source>
        <dbReference type="ARBA" id="ARBA00025646"/>
    </source>
</evidence>
<dbReference type="InterPro" id="IPR037393">
    <property type="entry name" value="Bud22/SRFB1"/>
</dbReference>
<feature type="compositionally biased region" description="Acidic residues" evidence="6">
    <location>
        <begin position="406"/>
        <end position="419"/>
    </location>
</feature>
<feature type="compositionally biased region" description="Basic and acidic residues" evidence="6">
    <location>
        <begin position="490"/>
        <end position="499"/>
    </location>
</feature>
<feature type="domain" description="Bud22" evidence="7">
    <location>
        <begin position="105"/>
        <end position="360"/>
    </location>
</feature>
<evidence type="ECO:0000259" key="7">
    <source>
        <dbReference type="Pfam" id="PF09073"/>
    </source>
</evidence>
<evidence type="ECO:0000256" key="1">
    <source>
        <dbReference type="ARBA" id="ARBA00013459"/>
    </source>
</evidence>
<accession>G0P5P8</accession>
<evidence type="ECO:0000256" key="5">
    <source>
        <dbReference type="SAM" id="Coils"/>
    </source>
</evidence>
<dbReference type="STRING" id="135651.G0P5P8"/>
<feature type="region of interest" description="Disordered" evidence="6">
    <location>
        <begin position="238"/>
        <end position="564"/>
    </location>
</feature>
<dbReference type="InterPro" id="IPR015158">
    <property type="entry name" value="Bud22_dom"/>
</dbReference>
<dbReference type="GO" id="GO:0030686">
    <property type="term" value="C:90S preribosome"/>
    <property type="evidence" value="ECO:0007669"/>
    <property type="project" value="TreeGrafter"/>
</dbReference>
<dbReference type="PANTHER" id="PTHR23325:SF1">
    <property type="entry name" value="SERUM RESPONSE FACTOR-BINDING PROTEIN 1"/>
    <property type="match status" value="1"/>
</dbReference>
<dbReference type="EMBL" id="GL380086">
    <property type="protein sequence ID" value="EGT46016.1"/>
    <property type="molecule type" value="Genomic_DNA"/>
</dbReference>
<organism evidence="9">
    <name type="scientific">Caenorhabditis brenneri</name>
    <name type="common">Nematode worm</name>
    <dbReference type="NCBI Taxonomy" id="135651"/>
    <lineage>
        <taxon>Eukaryota</taxon>
        <taxon>Metazoa</taxon>
        <taxon>Ecdysozoa</taxon>
        <taxon>Nematoda</taxon>
        <taxon>Chromadorea</taxon>
        <taxon>Rhabditida</taxon>
        <taxon>Rhabditina</taxon>
        <taxon>Rhabditomorpha</taxon>
        <taxon>Rhabditoidea</taxon>
        <taxon>Rhabditidae</taxon>
        <taxon>Peloderinae</taxon>
        <taxon>Caenorhabditis</taxon>
    </lineage>
</organism>
<protein>
    <recommendedName>
        <fullName evidence="1">Serum response factor-binding protein 1</fullName>
    </recommendedName>
    <alternativeName>
        <fullName evidence="4">SRF-dependent transcription regulation-associated protein</fullName>
    </alternativeName>
</protein>